<keyword evidence="9" id="KW-0407">Ion channel</keyword>
<gene>
    <name evidence="13" type="ORF">CJP73_07130</name>
</gene>
<accession>A0A3A1YXU0</accession>
<dbReference type="PRINTS" id="PR00762">
    <property type="entry name" value="CLCHANNEL"/>
</dbReference>
<dbReference type="InterPro" id="IPR000644">
    <property type="entry name" value="CBS_dom"/>
</dbReference>
<dbReference type="InterPro" id="IPR014743">
    <property type="entry name" value="Cl-channel_core"/>
</dbReference>
<evidence type="ECO:0000313" key="13">
    <source>
        <dbReference type="EMBL" id="RIY41294.1"/>
    </source>
</evidence>
<dbReference type="CDD" id="cd00400">
    <property type="entry name" value="Voltage_gated_ClC"/>
    <property type="match status" value="1"/>
</dbReference>
<sequence length="588" mass="62598">MLFRELVSASRQRLQGYSWLSQQPAMLVWATVAGVLGALATFLFYQGIHFFQLIFLGQAGEIDDVVSTLPWWARLILPALGGVAAGYVLRASSRFSADKPSDYMESVAIGDGQLSIRQGLLRSLSSLISVASGGSIGREGAMVHLGALGASVLGRFAPFNRSRLRLIVACGAAAGVAAAYGAPIAGALFVAEIVLGTMAIHTVGPLLLAAAVSSFTVKALGGHLVSYTLPAVPTFGIDAMAPMLILGIVAGFGAPYFLKFLDLFRSAFKKTGWSEPWRLGLGGLLLGVILVFMPLVAGNGYNVVASLLGTSWPWHAVLLVLLMKLLATALTVGSGAVGGVFTPTLFMGAVVGTLFGQTLEWLFPGFALPMFVYAAVGMGAFLAAGTGAPLMAILMVFEMTHSYALVLPLMVACVLAYFVARAVAEVAMYEVTLVRERDTNLRNRLRDTLIGDLIKPAVTVVATATPVKVVLQRFSEYPVRYWYVVDEDSIFQGVIAQQDVTGLLLGQGDIEDKTAGDILRLDFVKPLHPDMSLDAAQDIFVNFTGERIPVVSHGETPKLLGVVYKSDLLEKYFALKKSLDSGGDSVHI</sequence>
<evidence type="ECO:0000259" key="12">
    <source>
        <dbReference type="PROSITE" id="PS51371"/>
    </source>
</evidence>
<feature type="transmembrane region" description="Helical" evidence="11">
    <location>
        <begin position="279"/>
        <end position="297"/>
    </location>
</feature>
<feature type="transmembrane region" description="Helical" evidence="11">
    <location>
        <begin position="371"/>
        <end position="396"/>
    </location>
</feature>
<evidence type="ECO:0000256" key="2">
    <source>
        <dbReference type="ARBA" id="ARBA00022448"/>
    </source>
</evidence>
<proteinExistence type="predicted"/>
<evidence type="ECO:0000256" key="8">
    <source>
        <dbReference type="ARBA" id="ARBA00023214"/>
    </source>
</evidence>
<dbReference type="Gene3D" id="1.10.3080.10">
    <property type="entry name" value="Clc chloride channel"/>
    <property type="match status" value="1"/>
</dbReference>
<dbReference type="Proteomes" id="UP000266206">
    <property type="component" value="Unassembled WGS sequence"/>
</dbReference>
<dbReference type="PROSITE" id="PS51371">
    <property type="entry name" value="CBS"/>
    <property type="match status" value="1"/>
</dbReference>
<feature type="transmembrane region" description="Helical" evidence="11">
    <location>
        <begin position="27"/>
        <end position="51"/>
    </location>
</feature>
<evidence type="ECO:0000256" key="5">
    <source>
        <dbReference type="ARBA" id="ARBA00023065"/>
    </source>
</evidence>
<dbReference type="Pfam" id="PF00571">
    <property type="entry name" value="CBS"/>
    <property type="match status" value="2"/>
</dbReference>
<evidence type="ECO:0000256" key="4">
    <source>
        <dbReference type="ARBA" id="ARBA00022989"/>
    </source>
</evidence>
<evidence type="ECO:0000256" key="6">
    <source>
        <dbReference type="ARBA" id="ARBA00023136"/>
    </source>
</evidence>
<evidence type="ECO:0000313" key="14">
    <source>
        <dbReference type="Proteomes" id="UP000266206"/>
    </source>
</evidence>
<dbReference type="NCBIfam" id="NF002505">
    <property type="entry name" value="PRK01862.1"/>
    <property type="match status" value="1"/>
</dbReference>
<evidence type="ECO:0000256" key="3">
    <source>
        <dbReference type="ARBA" id="ARBA00022692"/>
    </source>
</evidence>
<dbReference type="CDD" id="cd02205">
    <property type="entry name" value="CBS_pair_SF"/>
    <property type="match status" value="1"/>
</dbReference>
<reference evidence="13 14" key="1">
    <citation type="submission" date="2017-08" db="EMBL/GenBank/DDBJ databases">
        <title>Pusillimonas indicus sp. nov., a member of the family Alcaligenaceae isolated from surface seawater.</title>
        <authorList>
            <person name="Li J."/>
        </authorList>
    </citation>
    <scope>NUCLEOTIDE SEQUENCE [LARGE SCALE GENOMIC DNA]</scope>
    <source>
        <strain evidence="13 14">L52-1-41</strain>
    </source>
</reference>
<evidence type="ECO:0000256" key="7">
    <source>
        <dbReference type="ARBA" id="ARBA00023173"/>
    </source>
</evidence>
<dbReference type="Pfam" id="PF00654">
    <property type="entry name" value="Voltage_CLC"/>
    <property type="match status" value="1"/>
</dbReference>
<organism evidence="13 14">
    <name type="scientific">Neopusillimonas maritima</name>
    <dbReference type="NCBI Taxonomy" id="2026239"/>
    <lineage>
        <taxon>Bacteria</taxon>
        <taxon>Pseudomonadati</taxon>
        <taxon>Pseudomonadota</taxon>
        <taxon>Betaproteobacteria</taxon>
        <taxon>Burkholderiales</taxon>
        <taxon>Alcaligenaceae</taxon>
        <taxon>Neopusillimonas</taxon>
    </lineage>
</organism>
<evidence type="ECO:0000256" key="10">
    <source>
        <dbReference type="PROSITE-ProRule" id="PRU00703"/>
    </source>
</evidence>
<dbReference type="SMART" id="SM00116">
    <property type="entry name" value="CBS"/>
    <property type="match status" value="2"/>
</dbReference>
<feature type="domain" description="CBS" evidence="12">
    <location>
        <begin position="453"/>
        <end position="510"/>
    </location>
</feature>
<dbReference type="PANTHER" id="PTHR43427">
    <property type="entry name" value="CHLORIDE CHANNEL PROTEIN CLC-E"/>
    <property type="match status" value="1"/>
</dbReference>
<dbReference type="SUPFAM" id="SSF81340">
    <property type="entry name" value="Clc chloride channel"/>
    <property type="match status" value="1"/>
</dbReference>
<name>A0A3A1YXU0_9BURK</name>
<dbReference type="AlphaFoldDB" id="A0A3A1YXU0"/>
<dbReference type="GO" id="GO:0005886">
    <property type="term" value="C:plasma membrane"/>
    <property type="evidence" value="ECO:0007669"/>
    <property type="project" value="TreeGrafter"/>
</dbReference>
<comment type="caution">
    <text evidence="13">The sequence shown here is derived from an EMBL/GenBank/DDBJ whole genome shotgun (WGS) entry which is preliminary data.</text>
</comment>
<feature type="transmembrane region" description="Helical" evidence="11">
    <location>
        <begin position="239"/>
        <end position="258"/>
    </location>
</feature>
<protein>
    <submittedName>
        <fullName evidence="13">Chloride channel protein</fullName>
    </submittedName>
</protein>
<dbReference type="Gene3D" id="3.10.580.10">
    <property type="entry name" value="CBS-domain"/>
    <property type="match status" value="1"/>
</dbReference>
<dbReference type="PANTHER" id="PTHR43427:SF6">
    <property type="entry name" value="CHLORIDE CHANNEL PROTEIN CLC-E"/>
    <property type="match status" value="1"/>
</dbReference>
<dbReference type="InterPro" id="IPR050368">
    <property type="entry name" value="ClC-type_chloride_channel"/>
</dbReference>
<evidence type="ECO:0000256" key="1">
    <source>
        <dbReference type="ARBA" id="ARBA00004141"/>
    </source>
</evidence>
<feature type="transmembrane region" description="Helical" evidence="11">
    <location>
        <begin position="71"/>
        <end position="89"/>
    </location>
</feature>
<dbReference type="SUPFAM" id="SSF54631">
    <property type="entry name" value="CBS-domain pair"/>
    <property type="match status" value="1"/>
</dbReference>
<dbReference type="RefSeq" id="WP_119515930.1">
    <property type="nucleotide sequence ID" value="NZ_NQYH01000004.1"/>
</dbReference>
<dbReference type="OrthoDB" id="9767361at2"/>
<comment type="subcellular location">
    <subcellularLocation>
        <location evidence="1">Membrane</location>
        <topology evidence="1">Multi-pass membrane protein</topology>
    </subcellularLocation>
</comment>
<keyword evidence="6 11" id="KW-0472">Membrane</keyword>
<keyword evidence="7" id="KW-0869">Chloride channel</keyword>
<keyword evidence="10" id="KW-0129">CBS domain</keyword>
<dbReference type="InterPro" id="IPR001807">
    <property type="entry name" value="ClC"/>
</dbReference>
<feature type="transmembrane region" description="Helical" evidence="11">
    <location>
        <begin position="329"/>
        <end position="351"/>
    </location>
</feature>
<keyword evidence="8" id="KW-0868">Chloride</keyword>
<keyword evidence="3 11" id="KW-0812">Transmembrane</keyword>
<dbReference type="GO" id="GO:0005254">
    <property type="term" value="F:chloride channel activity"/>
    <property type="evidence" value="ECO:0007669"/>
    <property type="project" value="UniProtKB-KW"/>
</dbReference>
<dbReference type="GO" id="GO:0034707">
    <property type="term" value="C:chloride channel complex"/>
    <property type="evidence" value="ECO:0007669"/>
    <property type="project" value="UniProtKB-KW"/>
</dbReference>
<feature type="transmembrane region" description="Helical" evidence="11">
    <location>
        <begin position="164"/>
        <end position="182"/>
    </location>
</feature>
<keyword evidence="2" id="KW-0813">Transport</keyword>
<keyword evidence="4 11" id="KW-1133">Transmembrane helix</keyword>
<keyword evidence="5" id="KW-0406">Ion transport</keyword>
<evidence type="ECO:0000256" key="9">
    <source>
        <dbReference type="ARBA" id="ARBA00023303"/>
    </source>
</evidence>
<evidence type="ECO:0000256" key="11">
    <source>
        <dbReference type="SAM" id="Phobius"/>
    </source>
</evidence>
<dbReference type="InterPro" id="IPR046342">
    <property type="entry name" value="CBS_dom_sf"/>
</dbReference>
<feature type="transmembrane region" description="Helical" evidence="11">
    <location>
        <begin position="303"/>
        <end position="322"/>
    </location>
</feature>
<dbReference type="EMBL" id="NQYH01000004">
    <property type="protein sequence ID" value="RIY41294.1"/>
    <property type="molecule type" value="Genomic_DNA"/>
</dbReference>
<feature type="transmembrane region" description="Helical" evidence="11">
    <location>
        <begin position="403"/>
        <end position="420"/>
    </location>
</feature>